<feature type="domain" description="Stage V sporulation protein AA" evidence="2">
    <location>
        <begin position="5"/>
        <end position="89"/>
    </location>
</feature>
<organism evidence="3 4">
    <name type="scientific">Aquibacillus halophilus</name>
    <dbReference type="NCBI Taxonomy" id="930132"/>
    <lineage>
        <taxon>Bacteria</taxon>
        <taxon>Bacillati</taxon>
        <taxon>Bacillota</taxon>
        <taxon>Bacilli</taxon>
        <taxon>Bacillales</taxon>
        <taxon>Bacillaceae</taxon>
        <taxon>Aquibacillus</taxon>
    </lineage>
</organism>
<gene>
    <name evidence="3" type="ORF">GH741_06550</name>
</gene>
<dbReference type="Proteomes" id="UP000799092">
    <property type="component" value="Unassembled WGS sequence"/>
</dbReference>
<keyword evidence="1" id="KW-1133">Transmembrane helix</keyword>
<evidence type="ECO:0000256" key="1">
    <source>
        <dbReference type="SAM" id="Phobius"/>
    </source>
</evidence>
<dbReference type="EMBL" id="WJNG01000005">
    <property type="protein sequence ID" value="MRH42340.1"/>
    <property type="molecule type" value="Genomic_DNA"/>
</dbReference>
<reference evidence="3" key="1">
    <citation type="submission" date="2019-11" db="EMBL/GenBank/DDBJ databases">
        <authorList>
            <person name="Li J."/>
        </authorList>
    </citation>
    <scope>NUCLEOTIDE SEQUENCE</scope>
    <source>
        <strain evidence="3">B6B</strain>
    </source>
</reference>
<name>A0A6A8DAK1_9BACI</name>
<dbReference type="InterPro" id="IPR038548">
    <property type="entry name" value="SporV_AA_N_sf"/>
</dbReference>
<dbReference type="Gene3D" id="2.60.480.10">
    <property type="entry name" value="eubacterium ventriosum atcc domain"/>
    <property type="match status" value="1"/>
</dbReference>
<dbReference type="InterPro" id="IPR021997">
    <property type="entry name" value="SporV_AA"/>
</dbReference>
<sequence length="206" mass="23722">MGGIIYLRLKKNIEIKGNDIIHLNDIAYITGDSATINQIGKTFIYEITDSDKTISVIEGFTVVQQLIQLFPKIEIQLIGPTQSIINIKKTTKTPSLILVILIWLLLFIGASMAIMNFHYDVSMQEVQQKLHFLMTGEKTEYPLWIQVPYSLGLGVGMILFFNHLFKKRFNEEPSPLEIEMFKYQQDLDSYASYYQNTLTEQNNDTN</sequence>
<evidence type="ECO:0000259" key="2">
    <source>
        <dbReference type="Pfam" id="PF12164"/>
    </source>
</evidence>
<feature type="transmembrane region" description="Helical" evidence="1">
    <location>
        <begin position="143"/>
        <end position="165"/>
    </location>
</feature>
<protein>
    <submittedName>
        <fullName evidence="3">Stage V sporulation protein AA</fullName>
    </submittedName>
</protein>
<keyword evidence="1" id="KW-0472">Membrane</keyword>
<dbReference type="RefSeq" id="WP_153735996.1">
    <property type="nucleotide sequence ID" value="NZ_WJNG01000005.1"/>
</dbReference>
<evidence type="ECO:0000313" key="3">
    <source>
        <dbReference type="EMBL" id="MRH42340.1"/>
    </source>
</evidence>
<feature type="transmembrane region" description="Helical" evidence="1">
    <location>
        <begin position="96"/>
        <end position="119"/>
    </location>
</feature>
<proteinExistence type="predicted"/>
<accession>A0A6A8DAK1</accession>
<evidence type="ECO:0000313" key="4">
    <source>
        <dbReference type="Proteomes" id="UP000799092"/>
    </source>
</evidence>
<keyword evidence="4" id="KW-1185">Reference proteome</keyword>
<comment type="caution">
    <text evidence="3">The sequence shown here is derived from an EMBL/GenBank/DDBJ whole genome shotgun (WGS) entry which is preliminary data.</text>
</comment>
<keyword evidence="1" id="KW-0812">Transmembrane</keyword>
<dbReference type="OrthoDB" id="9782754at2"/>
<dbReference type="Pfam" id="PF12164">
    <property type="entry name" value="SporV_AA"/>
    <property type="match status" value="1"/>
</dbReference>
<dbReference type="AlphaFoldDB" id="A0A6A8DAK1"/>